<evidence type="ECO:0000313" key="3">
    <source>
        <dbReference type="Proteomes" id="UP000237144"/>
    </source>
</evidence>
<gene>
    <name evidence="2" type="ORF">BMF94_1830</name>
</gene>
<dbReference type="EMBL" id="PJQD01000019">
    <property type="protein sequence ID" value="POY75198.1"/>
    <property type="molecule type" value="Genomic_DNA"/>
</dbReference>
<proteinExistence type="predicted"/>
<evidence type="ECO:0000256" key="1">
    <source>
        <dbReference type="SAM" id="MobiDB-lite"/>
    </source>
</evidence>
<organism evidence="2 3">
    <name type="scientific">Rhodotorula taiwanensis</name>
    <dbReference type="NCBI Taxonomy" id="741276"/>
    <lineage>
        <taxon>Eukaryota</taxon>
        <taxon>Fungi</taxon>
        <taxon>Dikarya</taxon>
        <taxon>Basidiomycota</taxon>
        <taxon>Pucciniomycotina</taxon>
        <taxon>Microbotryomycetes</taxon>
        <taxon>Sporidiobolales</taxon>
        <taxon>Sporidiobolaceae</taxon>
        <taxon>Rhodotorula</taxon>
    </lineage>
</organism>
<feature type="region of interest" description="Disordered" evidence="1">
    <location>
        <begin position="383"/>
        <end position="404"/>
    </location>
</feature>
<feature type="compositionally biased region" description="Basic and acidic residues" evidence="1">
    <location>
        <begin position="313"/>
        <end position="323"/>
    </location>
</feature>
<protein>
    <submittedName>
        <fullName evidence="2">Uncharacterized protein</fullName>
    </submittedName>
</protein>
<feature type="region of interest" description="Disordered" evidence="1">
    <location>
        <begin position="167"/>
        <end position="195"/>
    </location>
</feature>
<evidence type="ECO:0000313" key="2">
    <source>
        <dbReference type="EMBL" id="POY75198.1"/>
    </source>
</evidence>
<feature type="compositionally biased region" description="Low complexity" evidence="1">
    <location>
        <begin position="286"/>
        <end position="308"/>
    </location>
</feature>
<comment type="caution">
    <text evidence="2">The sequence shown here is derived from an EMBL/GenBank/DDBJ whole genome shotgun (WGS) entry which is preliminary data.</text>
</comment>
<dbReference type="Proteomes" id="UP000237144">
    <property type="component" value="Unassembled WGS sequence"/>
</dbReference>
<feature type="region of interest" description="Disordered" evidence="1">
    <location>
        <begin position="630"/>
        <end position="688"/>
    </location>
</feature>
<sequence length="688" mass="73159">MAPYPVPDDANSLVLRGDPDLRVFVAVKNKPLPVFNLARAGDSGVQAFIPSAPGVVFEVVLYNGRKKPRKSPQLMELWFGPTFVRDWVLERDDFDYKLSSDAPERFFTFKSILDKERLFEFGPIPTTDAKGAKELDLAYLDTVSAIQVKTYTITYLTWNVDKAPKPKKEKKKAKRVVSHDVGGKKDGSGTRAVTAPADADVPVGANQGSEPAKGSVRAAVVDHAHDRVYRKHEKALLPIDETSDKGQFGLVPGFGPLLSRVDALDEPVPDGPQTDGAAAADVTGRPASPADPHVAAAAAAPAGNSSSATRAGKKPEKEKPEKWFVPKWKGQTLDGTYTFFLRSLPWISNHLDAFFFEPTPALPPPEPTVEIGDVIYVDTSEQDAAADAAASGPPKKRTKLTSGHDAETIGKRAQMSRGDDDNDVDVDVEMQIGDYGGHDEFEWNDRLEDAPQAPAEFAAQPVTAASKATDAFKTTIAMNSTNSIEHGAVLNGSGPPTAAAALIAFSQSGSASAPPVSLFDDAVRAPVSFTNAPSSTSSAYDASAVNIAGMDDADEPLDFMIDTPASDLLAASVYAPSAANSLFRRMVKQDPVLERLAEESMLALPSQIPSQPPAAEIDASCQIGSSRDLQAAALPSSAASGPVRATTKRTKTFQSRQPRKPSSTNGASDGGMPYRAGASNSSKRSSKR</sequence>
<dbReference type="OrthoDB" id="10680889at2759"/>
<dbReference type="AlphaFoldDB" id="A0A2S5BEK0"/>
<name>A0A2S5BEK0_9BASI</name>
<feature type="compositionally biased region" description="Low complexity" evidence="1">
    <location>
        <begin position="631"/>
        <end position="640"/>
    </location>
</feature>
<feature type="region of interest" description="Disordered" evidence="1">
    <location>
        <begin position="263"/>
        <end position="323"/>
    </location>
</feature>
<feature type="compositionally biased region" description="Basic and acidic residues" evidence="1">
    <location>
        <begin position="177"/>
        <end position="188"/>
    </location>
</feature>
<reference evidence="2 3" key="1">
    <citation type="journal article" date="2018" name="Front. Microbiol.">
        <title>Prospects for Fungal Bioremediation of Acidic Radioactive Waste Sites: Characterization and Genome Sequence of Rhodotorula taiwanensis MD1149.</title>
        <authorList>
            <person name="Tkavc R."/>
            <person name="Matrosova V.Y."/>
            <person name="Grichenko O.E."/>
            <person name="Gostincar C."/>
            <person name="Volpe R.P."/>
            <person name="Klimenkova P."/>
            <person name="Gaidamakova E.K."/>
            <person name="Zhou C.E."/>
            <person name="Stewart B.J."/>
            <person name="Lyman M.G."/>
            <person name="Malfatti S.A."/>
            <person name="Rubinfeld B."/>
            <person name="Courtot M."/>
            <person name="Singh J."/>
            <person name="Dalgard C.L."/>
            <person name="Hamilton T."/>
            <person name="Frey K.G."/>
            <person name="Gunde-Cimerman N."/>
            <person name="Dugan L."/>
            <person name="Daly M.J."/>
        </authorList>
    </citation>
    <scope>NUCLEOTIDE SEQUENCE [LARGE SCALE GENOMIC DNA]</scope>
    <source>
        <strain evidence="2 3">MD1149</strain>
    </source>
</reference>
<feature type="compositionally biased region" description="Basic residues" evidence="1">
    <location>
        <begin position="167"/>
        <end position="176"/>
    </location>
</feature>
<keyword evidence="3" id="KW-1185">Reference proteome</keyword>
<feature type="compositionally biased region" description="Polar residues" evidence="1">
    <location>
        <begin position="652"/>
        <end position="667"/>
    </location>
</feature>
<accession>A0A2S5BEK0</accession>
<feature type="compositionally biased region" description="Polar residues" evidence="1">
    <location>
        <begin position="678"/>
        <end position="688"/>
    </location>
</feature>